<evidence type="ECO:0000313" key="15">
    <source>
        <dbReference type="Proteomes" id="UP000749559"/>
    </source>
</evidence>
<dbReference type="GO" id="GO:0003756">
    <property type="term" value="F:protein disulfide isomerase activity"/>
    <property type="evidence" value="ECO:0007669"/>
    <property type="project" value="UniProtKB-EC"/>
</dbReference>
<keyword evidence="9" id="KW-0413">Isomerase</keyword>
<keyword evidence="5 12" id="KW-0732">Signal</keyword>
<dbReference type="CDD" id="cd02982">
    <property type="entry name" value="PDI_b'_family"/>
    <property type="match status" value="1"/>
</dbReference>
<dbReference type="GO" id="GO:0005788">
    <property type="term" value="C:endoplasmic reticulum lumen"/>
    <property type="evidence" value="ECO:0007669"/>
    <property type="project" value="UniProtKB-SubCell"/>
</dbReference>
<evidence type="ECO:0000256" key="5">
    <source>
        <dbReference type="ARBA" id="ARBA00022729"/>
    </source>
</evidence>
<dbReference type="GO" id="GO:0006457">
    <property type="term" value="P:protein folding"/>
    <property type="evidence" value="ECO:0007669"/>
    <property type="project" value="TreeGrafter"/>
</dbReference>
<evidence type="ECO:0000256" key="6">
    <source>
        <dbReference type="ARBA" id="ARBA00022737"/>
    </source>
</evidence>
<dbReference type="FunFam" id="3.40.30.10:FF:000027">
    <property type="entry name" value="protein disulfide-isomerase A2"/>
    <property type="match status" value="1"/>
</dbReference>
<evidence type="ECO:0000256" key="3">
    <source>
        <dbReference type="ARBA" id="ARBA00006347"/>
    </source>
</evidence>
<comment type="subcellular location">
    <subcellularLocation>
        <location evidence="2">Endoplasmic reticulum lumen</location>
    </subcellularLocation>
</comment>
<feature type="domain" description="Thioredoxin" evidence="13">
    <location>
        <begin position="10"/>
        <end position="143"/>
    </location>
</feature>
<evidence type="ECO:0000256" key="9">
    <source>
        <dbReference type="ARBA" id="ARBA00023235"/>
    </source>
</evidence>
<comment type="catalytic activity">
    <reaction evidence="1">
        <text>Catalyzes the rearrangement of -S-S- bonds in proteins.</text>
        <dbReference type="EC" id="5.3.4.1"/>
    </reaction>
</comment>
<keyword evidence="10" id="KW-0676">Redox-active center</keyword>
<dbReference type="AlphaFoldDB" id="A0A8S4Q960"/>
<dbReference type="OrthoDB" id="427280at2759"/>
<evidence type="ECO:0000259" key="13">
    <source>
        <dbReference type="PROSITE" id="PS51352"/>
    </source>
</evidence>
<evidence type="ECO:0000256" key="2">
    <source>
        <dbReference type="ARBA" id="ARBA00004319"/>
    </source>
</evidence>
<dbReference type="SUPFAM" id="SSF52833">
    <property type="entry name" value="Thioredoxin-like"/>
    <property type="match status" value="4"/>
</dbReference>
<sequence length="511" mass="59095">MIPRGVISVFLLGLLYHNAHARGVEYEFPTEYGVTVVAMKNIDQAIIHNERILIDFYTPWCHHCAILEPDLIELNKLLKSRGYNIKVAKVDVTKDDNKELINRFRPEGYPTMILFQNGSATQYPHIRSRRPVDMLNWIEKKSGSTFVEVKDARDALKQINMYSAAALGLFKDLNSKEAKAFKKLARTNDEVPYFITSAEDVFDELDVKESNKLILFKKYDELRNVYEGEYNVKDMEEFINWHTIPIMNTFNSESAPKLFGKDSPINNYLMIFASEKDRNFAAIMEIMTYCALDFRRKVYFVYVNCDDPQFEGMRAHSGVKSEDCPKYMFVTLTNEGKSADKYLPPSQSWEVDDIKQFTNDVLDGNREKHYLSEDTPEDWDSEDVKILTGGNFDSVAKNKENSAFVFFYAPWCQHCQALQPFWEHLGEIYSGRDDIIIAKIDATRNEIPGFLVTGYPRLMFFPKGSDEVVDYKEERSMDGLTKFLEEKGIPKTLNEIEAEPDEDEAEVKDEL</sequence>
<evidence type="ECO:0000313" key="14">
    <source>
        <dbReference type="EMBL" id="CAH1801001.1"/>
    </source>
</evidence>
<dbReference type="PANTHER" id="PTHR18929:SF240">
    <property type="entry name" value="PROTEIN DISULFIDE-ISOMERASE"/>
    <property type="match status" value="1"/>
</dbReference>
<keyword evidence="7" id="KW-0256">Endoplasmic reticulum</keyword>
<evidence type="ECO:0000256" key="8">
    <source>
        <dbReference type="ARBA" id="ARBA00023157"/>
    </source>
</evidence>
<dbReference type="InterPro" id="IPR036249">
    <property type="entry name" value="Thioredoxin-like_sf"/>
</dbReference>
<feature type="region of interest" description="Disordered" evidence="11">
    <location>
        <begin position="491"/>
        <end position="511"/>
    </location>
</feature>
<gene>
    <name evidence="14" type="ORF">OFUS_LOCUS24833</name>
</gene>
<evidence type="ECO:0000256" key="4">
    <source>
        <dbReference type="ARBA" id="ARBA00012723"/>
    </source>
</evidence>
<evidence type="ECO:0000256" key="1">
    <source>
        <dbReference type="ARBA" id="ARBA00001182"/>
    </source>
</evidence>
<evidence type="ECO:0000256" key="11">
    <source>
        <dbReference type="SAM" id="MobiDB-lite"/>
    </source>
</evidence>
<dbReference type="Gene3D" id="3.40.30.10">
    <property type="entry name" value="Glutaredoxin"/>
    <property type="match status" value="4"/>
</dbReference>
<dbReference type="EC" id="5.3.4.1" evidence="4"/>
<accession>A0A8S4Q960</accession>
<evidence type="ECO:0000256" key="7">
    <source>
        <dbReference type="ARBA" id="ARBA00022824"/>
    </source>
</evidence>
<reference evidence="14" key="1">
    <citation type="submission" date="2022-03" db="EMBL/GenBank/DDBJ databases">
        <authorList>
            <person name="Martin C."/>
        </authorList>
    </citation>
    <scope>NUCLEOTIDE SEQUENCE</scope>
</reference>
<keyword evidence="15" id="KW-1185">Reference proteome</keyword>
<comment type="similarity">
    <text evidence="3">Belongs to the protein disulfide isomerase family.</text>
</comment>
<feature type="signal peptide" evidence="12">
    <location>
        <begin position="1"/>
        <end position="21"/>
    </location>
</feature>
<evidence type="ECO:0000256" key="10">
    <source>
        <dbReference type="ARBA" id="ARBA00023284"/>
    </source>
</evidence>
<dbReference type="EMBL" id="CAIIXF020000012">
    <property type="protein sequence ID" value="CAH1801001.1"/>
    <property type="molecule type" value="Genomic_DNA"/>
</dbReference>
<keyword evidence="6" id="KW-0677">Repeat</keyword>
<organism evidence="14 15">
    <name type="scientific">Owenia fusiformis</name>
    <name type="common">Polychaete worm</name>
    <dbReference type="NCBI Taxonomy" id="6347"/>
    <lineage>
        <taxon>Eukaryota</taxon>
        <taxon>Metazoa</taxon>
        <taxon>Spiralia</taxon>
        <taxon>Lophotrochozoa</taxon>
        <taxon>Annelida</taxon>
        <taxon>Polychaeta</taxon>
        <taxon>Sedentaria</taxon>
        <taxon>Canalipalpata</taxon>
        <taxon>Sabellida</taxon>
        <taxon>Oweniida</taxon>
        <taxon>Oweniidae</taxon>
        <taxon>Owenia</taxon>
    </lineage>
</organism>
<dbReference type="FunFam" id="3.40.30.10:FF:000042">
    <property type="entry name" value="protein disulfide-isomerase A2"/>
    <property type="match status" value="1"/>
</dbReference>
<dbReference type="InterPro" id="IPR013766">
    <property type="entry name" value="Thioredoxin_domain"/>
</dbReference>
<feature type="domain" description="Thioredoxin" evidence="13">
    <location>
        <begin position="345"/>
        <end position="489"/>
    </location>
</feature>
<dbReference type="Pfam" id="PF00085">
    <property type="entry name" value="Thioredoxin"/>
    <property type="match status" value="2"/>
</dbReference>
<feature type="chain" id="PRO_5035897561" description="protein disulfide-isomerase" evidence="12">
    <location>
        <begin position="22"/>
        <end position="511"/>
    </location>
</feature>
<dbReference type="GO" id="GO:0034976">
    <property type="term" value="P:response to endoplasmic reticulum stress"/>
    <property type="evidence" value="ECO:0007669"/>
    <property type="project" value="TreeGrafter"/>
</dbReference>
<protein>
    <recommendedName>
        <fullName evidence="4">protein disulfide-isomerase</fullName>
        <ecNumber evidence="4">5.3.4.1</ecNumber>
    </recommendedName>
</protein>
<keyword evidence="8" id="KW-1015">Disulfide bond</keyword>
<feature type="compositionally biased region" description="Acidic residues" evidence="11">
    <location>
        <begin position="496"/>
        <end position="511"/>
    </location>
</feature>
<dbReference type="Proteomes" id="UP000749559">
    <property type="component" value="Unassembled WGS sequence"/>
</dbReference>
<dbReference type="CDD" id="cd02961">
    <property type="entry name" value="PDI_a_family"/>
    <property type="match status" value="1"/>
</dbReference>
<name>A0A8S4Q960_OWEFU</name>
<proteinExistence type="inferred from homology"/>
<dbReference type="PANTHER" id="PTHR18929">
    <property type="entry name" value="PROTEIN DISULFIDE ISOMERASE"/>
    <property type="match status" value="1"/>
</dbReference>
<dbReference type="CDD" id="cd02981">
    <property type="entry name" value="PDI_b_family"/>
    <property type="match status" value="1"/>
</dbReference>
<dbReference type="PROSITE" id="PS51352">
    <property type="entry name" value="THIOREDOXIN_2"/>
    <property type="match status" value="2"/>
</dbReference>
<evidence type="ECO:0000256" key="12">
    <source>
        <dbReference type="SAM" id="SignalP"/>
    </source>
</evidence>
<dbReference type="Pfam" id="PF13848">
    <property type="entry name" value="Thioredoxin_6"/>
    <property type="match status" value="1"/>
</dbReference>
<comment type="caution">
    <text evidence="14">The sequence shown here is derived from an EMBL/GenBank/DDBJ whole genome shotgun (WGS) entry which is preliminary data.</text>
</comment>
<dbReference type="CDD" id="cd02995">
    <property type="entry name" value="PDI_a_PDI_a'_C"/>
    <property type="match status" value="1"/>
</dbReference>